<reference evidence="1" key="1">
    <citation type="submission" date="2016-04" db="EMBL/GenBank/DDBJ databases">
        <authorList>
            <person name="Tabuchi Yagui T.R."/>
        </authorList>
    </citation>
    <scope>NUCLEOTIDE SEQUENCE [LARGE SCALE GENOMIC DNA]</scope>
    <source>
        <strain evidence="1">NIES-26</strain>
    </source>
</reference>
<keyword evidence="2" id="KW-1185">Reference proteome</keyword>
<name>A0A367QXV6_9NOSO</name>
<protein>
    <submittedName>
        <fullName evidence="1">Uncharacterized protein</fullName>
    </submittedName>
</protein>
<gene>
    <name evidence="1" type="ORF">A6770_01190</name>
</gene>
<dbReference type="NCBIfam" id="TIGR04155">
    <property type="entry name" value="cyano_PEP"/>
    <property type="match status" value="1"/>
</dbReference>
<evidence type="ECO:0000313" key="2">
    <source>
        <dbReference type="Proteomes" id="UP000252107"/>
    </source>
</evidence>
<accession>A0A367QXV6</accession>
<evidence type="ECO:0000313" key="1">
    <source>
        <dbReference type="EMBL" id="RCJ29038.1"/>
    </source>
</evidence>
<sequence length="339" mass="35792">MSIFIVWKKLSIAAGKAAYFVKGIGCVSATGTVLVAFSTLTAHAAVISNGELSVEIRNDNGAINSLLFGRREFYRKGTFISDFGFQVGNDTSTFVLNSALKNIGQPVTVSKKNNSVAVTGIYTQGGSAIDFTRTYSLVPGHNVLRITTNFINSGADTILSYFDTFDPDQGIAQRNGYGTYNDVFSIATGNGTAKVGQATDISKLSVVIGSLDPDVTVASGFPFKIGDGKTLNNFFSSPFDGNGSYVDNGTHIGLRKLLTAGNSFSFTFDQGFGTTSIKAQQEFLAVNGGGTPVGGEVGGKPVPEPLTIFGSVTAVGFGIMFRKMRSKKFRKSLTQGTNS</sequence>
<proteinExistence type="predicted"/>
<organism evidence="1 2">
    <name type="scientific">Nostoc minutum NIES-26</name>
    <dbReference type="NCBI Taxonomy" id="1844469"/>
    <lineage>
        <taxon>Bacteria</taxon>
        <taxon>Bacillati</taxon>
        <taxon>Cyanobacteriota</taxon>
        <taxon>Cyanophyceae</taxon>
        <taxon>Nostocales</taxon>
        <taxon>Nostocaceae</taxon>
        <taxon>Nostoc</taxon>
    </lineage>
</organism>
<dbReference type="InterPro" id="IPR026374">
    <property type="entry name" value="Cyano_PEP"/>
</dbReference>
<dbReference type="Proteomes" id="UP000252107">
    <property type="component" value="Unassembled WGS sequence"/>
</dbReference>
<dbReference type="AlphaFoldDB" id="A0A367QXV6"/>
<comment type="caution">
    <text evidence="1">The sequence shown here is derived from an EMBL/GenBank/DDBJ whole genome shotgun (WGS) entry which is preliminary data.</text>
</comment>
<dbReference type="EMBL" id="LXQD01000295">
    <property type="protein sequence ID" value="RCJ29038.1"/>
    <property type="molecule type" value="Genomic_DNA"/>
</dbReference>